<reference evidence="1 2" key="1">
    <citation type="submission" date="2017-12" db="EMBL/GenBank/DDBJ databases">
        <title>Comparative genomics of Botrytis spp.</title>
        <authorList>
            <person name="Valero-Jimenez C.A."/>
            <person name="Tapia P."/>
            <person name="Veloso J."/>
            <person name="Silva-Moreno E."/>
            <person name="Staats M."/>
            <person name="Valdes J.H."/>
            <person name="Van Kan J.A.L."/>
        </authorList>
    </citation>
    <scope>NUCLEOTIDE SEQUENCE [LARGE SCALE GENOMIC DNA]</scope>
    <source>
        <strain evidence="1 2">MUCL3349</strain>
    </source>
</reference>
<protein>
    <submittedName>
        <fullName evidence="1">Uncharacterized protein</fullName>
    </submittedName>
</protein>
<comment type="caution">
    <text evidence="1">The sequence shown here is derived from an EMBL/GenBank/DDBJ whole genome shotgun (WGS) entry which is preliminary data.</text>
</comment>
<sequence length="70" mass="7879">MESKVALRWQLDATICSLDYLTLSNQVSIRSAVCRSFVKSPLRVREVISLHNLELKPPYDIVTSGTQVTT</sequence>
<evidence type="ECO:0000313" key="1">
    <source>
        <dbReference type="EMBL" id="TGO87771.1"/>
    </source>
</evidence>
<name>A0A4Z1KP44_9HELO</name>
<keyword evidence="2" id="KW-1185">Reference proteome</keyword>
<dbReference type="AlphaFoldDB" id="A0A4Z1KP44"/>
<proteinExistence type="predicted"/>
<gene>
    <name evidence="1" type="ORF">BPOR_0205g00160</name>
</gene>
<dbReference type="EMBL" id="PQXO01000205">
    <property type="protein sequence ID" value="TGO87771.1"/>
    <property type="molecule type" value="Genomic_DNA"/>
</dbReference>
<dbReference type="Proteomes" id="UP000297280">
    <property type="component" value="Unassembled WGS sequence"/>
</dbReference>
<evidence type="ECO:0000313" key="2">
    <source>
        <dbReference type="Proteomes" id="UP000297280"/>
    </source>
</evidence>
<organism evidence="1 2">
    <name type="scientific">Botrytis porri</name>
    <dbReference type="NCBI Taxonomy" id="87229"/>
    <lineage>
        <taxon>Eukaryota</taxon>
        <taxon>Fungi</taxon>
        <taxon>Dikarya</taxon>
        <taxon>Ascomycota</taxon>
        <taxon>Pezizomycotina</taxon>
        <taxon>Leotiomycetes</taxon>
        <taxon>Helotiales</taxon>
        <taxon>Sclerotiniaceae</taxon>
        <taxon>Botrytis</taxon>
    </lineage>
</organism>
<accession>A0A4Z1KP44</accession>